<reference evidence="1" key="1">
    <citation type="journal article" date="2022" name="IScience">
        <title>Evolution of zygomycete secretomes and the origins of terrestrial fungal ecologies.</title>
        <authorList>
            <person name="Chang Y."/>
            <person name="Wang Y."/>
            <person name="Mondo S."/>
            <person name="Ahrendt S."/>
            <person name="Andreopoulos W."/>
            <person name="Barry K."/>
            <person name="Beard J."/>
            <person name="Benny G.L."/>
            <person name="Blankenship S."/>
            <person name="Bonito G."/>
            <person name="Cuomo C."/>
            <person name="Desiro A."/>
            <person name="Gervers K.A."/>
            <person name="Hundley H."/>
            <person name="Kuo A."/>
            <person name="LaButti K."/>
            <person name="Lang B.F."/>
            <person name="Lipzen A."/>
            <person name="O'Donnell K."/>
            <person name="Pangilinan J."/>
            <person name="Reynolds N."/>
            <person name="Sandor L."/>
            <person name="Smith M.E."/>
            <person name="Tsang A."/>
            <person name="Grigoriev I.V."/>
            <person name="Stajich J.E."/>
            <person name="Spatafora J.W."/>
        </authorList>
    </citation>
    <scope>NUCLEOTIDE SEQUENCE</scope>
    <source>
        <strain evidence="1">RSA 2281</strain>
    </source>
</reference>
<name>A0AAD5K048_9FUNG</name>
<organism evidence="1 2">
    <name type="scientific">Phascolomyces articulosus</name>
    <dbReference type="NCBI Taxonomy" id="60185"/>
    <lineage>
        <taxon>Eukaryota</taxon>
        <taxon>Fungi</taxon>
        <taxon>Fungi incertae sedis</taxon>
        <taxon>Mucoromycota</taxon>
        <taxon>Mucoromycotina</taxon>
        <taxon>Mucoromycetes</taxon>
        <taxon>Mucorales</taxon>
        <taxon>Lichtheimiaceae</taxon>
        <taxon>Phascolomyces</taxon>
    </lineage>
</organism>
<evidence type="ECO:0000313" key="1">
    <source>
        <dbReference type="EMBL" id="KAI9248863.1"/>
    </source>
</evidence>
<keyword evidence="2" id="KW-1185">Reference proteome</keyword>
<dbReference type="AlphaFoldDB" id="A0AAD5K048"/>
<proteinExistence type="predicted"/>
<protein>
    <submittedName>
        <fullName evidence="1">Uncharacterized protein</fullName>
    </submittedName>
</protein>
<dbReference type="Proteomes" id="UP001209540">
    <property type="component" value="Unassembled WGS sequence"/>
</dbReference>
<dbReference type="EMBL" id="JAIXMP010000037">
    <property type="protein sequence ID" value="KAI9248863.1"/>
    <property type="molecule type" value="Genomic_DNA"/>
</dbReference>
<reference evidence="1" key="2">
    <citation type="submission" date="2023-02" db="EMBL/GenBank/DDBJ databases">
        <authorList>
            <consortium name="DOE Joint Genome Institute"/>
            <person name="Mondo S.J."/>
            <person name="Chang Y."/>
            <person name="Wang Y."/>
            <person name="Ahrendt S."/>
            <person name="Andreopoulos W."/>
            <person name="Barry K."/>
            <person name="Beard J."/>
            <person name="Benny G.L."/>
            <person name="Blankenship S."/>
            <person name="Bonito G."/>
            <person name="Cuomo C."/>
            <person name="Desiro A."/>
            <person name="Gervers K.A."/>
            <person name="Hundley H."/>
            <person name="Kuo A."/>
            <person name="LaButti K."/>
            <person name="Lang B.F."/>
            <person name="Lipzen A."/>
            <person name="O'Donnell K."/>
            <person name="Pangilinan J."/>
            <person name="Reynolds N."/>
            <person name="Sandor L."/>
            <person name="Smith M.W."/>
            <person name="Tsang A."/>
            <person name="Grigoriev I.V."/>
            <person name="Stajich J.E."/>
            <person name="Spatafora J.W."/>
        </authorList>
    </citation>
    <scope>NUCLEOTIDE SEQUENCE</scope>
    <source>
        <strain evidence="1">RSA 2281</strain>
    </source>
</reference>
<gene>
    <name evidence="1" type="ORF">BDA99DRAFT_227158</name>
</gene>
<evidence type="ECO:0000313" key="2">
    <source>
        <dbReference type="Proteomes" id="UP001209540"/>
    </source>
</evidence>
<comment type="caution">
    <text evidence="1">The sequence shown here is derived from an EMBL/GenBank/DDBJ whole genome shotgun (WGS) entry which is preliminary data.</text>
</comment>
<accession>A0AAD5K048</accession>
<sequence length="189" mass="21457">MMKTLFLENPPQPISSLAIPMCVLSKGFLHNLHTCMHYIKASCYSSHKFTQKELQVVANVVNYFLRPHAPISTTAMGNDTKTYSMFELAPLAHTRQKVLSAIGLAKQVWKNTLNSTRSVALSVSEVFLYEILANTYTIFGNTNDPITSHDEASDERKAFLSSFFNYNKVTQLLHKQNLKFEDSVIYVDR</sequence>